<name>A0A654ZLB0_MYCTX</name>
<reference evidence="4 5" key="1">
    <citation type="submission" date="2015-03" db="EMBL/GenBank/DDBJ databases">
        <authorList>
            <consortium name="Pathogen Informatics"/>
        </authorList>
    </citation>
    <scope>NUCLEOTIDE SEQUENCE [LARGE SCALE GENOMIC DNA]</scope>
    <source>
        <strain evidence="3 4">D00501624</strain>
        <strain evidence="2 5">G09901357</strain>
    </source>
</reference>
<dbReference type="EMBL" id="CQQC01001082">
    <property type="protein sequence ID" value="CNV62235.1"/>
    <property type="molecule type" value="Genomic_DNA"/>
</dbReference>
<dbReference type="EMBL" id="CFOE01001358">
    <property type="protein sequence ID" value="CFE50230.1"/>
    <property type="molecule type" value="Genomic_DNA"/>
</dbReference>
<proteinExistence type="predicted"/>
<evidence type="ECO:0000313" key="5">
    <source>
        <dbReference type="Proteomes" id="UP000048289"/>
    </source>
</evidence>
<evidence type="ECO:0000313" key="4">
    <source>
        <dbReference type="Proteomes" id="UP000039217"/>
    </source>
</evidence>
<evidence type="ECO:0000313" key="2">
    <source>
        <dbReference type="EMBL" id="CFE50230.1"/>
    </source>
</evidence>
<sequence length="90" mass="8856">MPIDATSQDSGRTPTSTRSAAGSGTGIAKSGARTTPWATAASMRFIAGAPMNVATNVLTGSSYSALGVSTCCSTPSLSTATRSPIVIAST</sequence>
<protein>
    <submittedName>
        <fullName evidence="2">Uncharacterized protein</fullName>
    </submittedName>
</protein>
<dbReference type="AlphaFoldDB" id="A0A654ZLB0"/>
<dbReference type="Proteomes" id="UP000039217">
    <property type="component" value="Unassembled WGS sequence"/>
</dbReference>
<dbReference type="Proteomes" id="UP000048289">
    <property type="component" value="Unassembled WGS sequence"/>
</dbReference>
<feature type="compositionally biased region" description="Polar residues" evidence="1">
    <location>
        <begin position="1"/>
        <end position="22"/>
    </location>
</feature>
<evidence type="ECO:0000256" key="1">
    <source>
        <dbReference type="SAM" id="MobiDB-lite"/>
    </source>
</evidence>
<organism evidence="2 5">
    <name type="scientific">Mycobacterium tuberculosis</name>
    <dbReference type="NCBI Taxonomy" id="1773"/>
    <lineage>
        <taxon>Bacteria</taxon>
        <taxon>Bacillati</taxon>
        <taxon>Actinomycetota</taxon>
        <taxon>Actinomycetes</taxon>
        <taxon>Mycobacteriales</taxon>
        <taxon>Mycobacteriaceae</taxon>
        <taxon>Mycobacterium</taxon>
        <taxon>Mycobacterium tuberculosis complex</taxon>
    </lineage>
</organism>
<evidence type="ECO:0000313" key="3">
    <source>
        <dbReference type="EMBL" id="CNV62235.1"/>
    </source>
</evidence>
<accession>A0A654ZLB0</accession>
<gene>
    <name evidence="3" type="ORF">ERS007661_02824</name>
    <name evidence="2" type="ORF">ERS007681_04739</name>
</gene>
<feature type="region of interest" description="Disordered" evidence="1">
    <location>
        <begin position="1"/>
        <end position="33"/>
    </location>
</feature>